<reference evidence="13" key="2">
    <citation type="submission" date="2025-08" db="UniProtKB">
        <authorList>
            <consortium name="Ensembl"/>
        </authorList>
    </citation>
    <scope>IDENTIFICATION</scope>
</reference>
<keyword evidence="14" id="KW-1185">Reference proteome</keyword>
<evidence type="ECO:0000256" key="2">
    <source>
        <dbReference type="ARBA" id="ARBA00022475"/>
    </source>
</evidence>
<evidence type="ECO:0000256" key="7">
    <source>
        <dbReference type="ARBA" id="ARBA00023157"/>
    </source>
</evidence>
<keyword evidence="3 9" id="KW-0245">EGF-like domain</keyword>
<sequence>KPSETPDLSTPSVPPSENSTEATSSAPPNPCTSNPCGSGSTCEARYNNTHICLCLAGQIYGNGICSPAKVFPGNLDTDIPYDSKMENMKSKEFQEAADKITDSVSNHITPLFSCNGVAVFALVSASVENIYELQSDITEEKITENIKNKVPGATFNDCPLLVPSFIATDLCDSNACDSNTTTCEARSGDFNCTCKKGYVKSTYSTRICTGKCNSWELVLVIVGSVLGGLLLITLIALPLVMRK</sequence>
<feature type="transmembrane region" description="Helical" evidence="11">
    <location>
        <begin position="217"/>
        <end position="240"/>
    </location>
</feature>
<keyword evidence="7" id="KW-1015">Disulfide bond</keyword>
<dbReference type="Gene3D" id="2.10.25.10">
    <property type="entry name" value="Laminin"/>
    <property type="match status" value="1"/>
</dbReference>
<dbReference type="PANTHER" id="PTHR24037">
    <property type="entry name" value="HEART DEVELOPMENT PROTEIN WITH EGF-LIKE DOMAINS 1"/>
    <property type="match status" value="1"/>
</dbReference>
<evidence type="ECO:0000256" key="4">
    <source>
        <dbReference type="ARBA" id="ARBA00022729"/>
    </source>
</evidence>
<dbReference type="SUPFAM" id="SSF57184">
    <property type="entry name" value="Growth factor receptor domain"/>
    <property type="match status" value="1"/>
</dbReference>
<dbReference type="PANTHER" id="PTHR24037:SF10">
    <property type="entry name" value="MUCIN-13"/>
    <property type="match status" value="1"/>
</dbReference>
<evidence type="ECO:0000256" key="9">
    <source>
        <dbReference type="PROSITE-ProRule" id="PRU00076"/>
    </source>
</evidence>
<comment type="caution">
    <text evidence="9">Lacks conserved residue(s) required for the propagation of feature annotation.</text>
</comment>
<name>A0A668AHP4_9TELE</name>
<keyword evidence="8" id="KW-0325">Glycoprotein</keyword>
<evidence type="ECO:0000256" key="6">
    <source>
        <dbReference type="ARBA" id="ARBA00023136"/>
    </source>
</evidence>
<keyword evidence="6 11" id="KW-0472">Membrane</keyword>
<reference evidence="13" key="3">
    <citation type="submission" date="2025-09" db="UniProtKB">
        <authorList>
            <consortium name="Ensembl"/>
        </authorList>
    </citation>
    <scope>IDENTIFICATION</scope>
</reference>
<comment type="subcellular location">
    <subcellularLocation>
        <location evidence="1">Cell membrane</location>
    </subcellularLocation>
</comment>
<evidence type="ECO:0000256" key="1">
    <source>
        <dbReference type="ARBA" id="ARBA00004236"/>
    </source>
</evidence>
<keyword evidence="2" id="KW-1003">Cell membrane</keyword>
<evidence type="ECO:0000256" key="3">
    <source>
        <dbReference type="ARBA" id="ARBA00022536"/>
    </source>
</evidence>
<reference evidence="13" key="1">
    <citation type="submission" date="2019-06" db="EMBL/GenBank/DDBJ databases">
        <authorList>
            <consortium name="Wellcome Sanger Institute Data Sharing"/>
        </authorList>
    </citation>
    <scope>NUCLEOTIDE SEQUENCE [LARGE SCALE GENOMIC DNA]</scope>
</reference>
<evidence type="ECO:0000313" key="14">
    <source>
        <dbReference type="Proteomes" id="UP000472263"/>
    </source>
</evidence>
<keyword evidence="5" id="KW-0677">Repeat</keyword>
<accession>A0A668AHP4</accession>
<dbReference type="GeneTree" id="ENSGT01030000235331"/>
<dbReference type="InterPro" id="IPR009030">
    <property type="entry name" value="Growth_fac_rcpt_cys_sf"/>
</dbReference>
<keyword evidence="4" id="KW-0732">Signal</keyword>
<organism evidence="13 14">
    <name type="scientific">Myripristis murdjan</name>
    <name type="common">pinecone soldierfish</name>
    <dbReference type="NCBI Taxonomy" id="586833"/>
    <lineage>
        <taxon>Eukaryota</taxon>
        <taxon>Metazoa</taxon>
        <taxon>Chordata</taxon>
        <taxon>Craniata</taxon>
        <taxon>Vertebrata</taxon>
        <taxon>Euteleostomi</taxon>
        <taxon>Actinopterygii</taxon>
        <taxon>Neopterygii</taxon>
        <taxon>Teleostei</taxon>
        <taxon>Neoteleostei</taxon>
        <taxon>Acanthomorphata</taxon>
        <taxon>Holocentriformes</taxon>
        <taxon>Holocentridae</taxon>
        <taxon>Myripristis</taxon>
    </lineage>
</organism>
<proteinExistence type="predicted"/>
<evidence type="ECO:0000256" key="5">
    <source>
        <dbReference type="ARBA" id="ARBA00022737"/>
    </source>
</evidence>
<keyword evidence="11" id="KW-0812">Transmembrane</keyword>
<evidence type="ECO:0000256" key="10">
    <source>
        <dbReference type="SAM" id="MobiDB-lite"/>
    </source>
</evidence>
<evidence type="ECO:0000313" key="13">
    <source>
        <dbReference type="Ensembl" id="ENSMMDP00005052842.1"/>
    </source>
</evidence>
<dbReference type="InParanoid" id="A0A668AHP4"/>
<evidence type="ECO:0000259" key="12">
    <source>
        <dbReference type="PROSITE" id="PS50026"/>
    </source>
</evidence>
<keyword evidence="11" id="KW-1133">Transmembrane helix</keyword>
<feature type="domain" description="EGF-like" evidence="12">
    <location>
        <begin position="27"/>
        <end position="66"/>
    </location>
</feature>
<dbReference type="Ensembl" id="ENSMMDT00005053870.1">
    <property type="protein sequence ID" value="ENSMMDP00005052842.1"/>
    <property type="gene ID" value="ENSMMDG00005023804.1"/>
</dbReference>
<dbReference type="AlphaFoldDB" id="A0A668AHP4"/>
<protein>
    <recommendedName>
        <fullName evidence="12">EGF-like domain-containing protein</fullName>
    </recommendedName>
</protein>
<evidence type="ECO:0000256" key="8">
    <source>
        <dbReference type="ARBA" id="ARBA00023180"/>
    </source>
</evidence>
<dbReference type="GO" id="GO:0005886">
    <property type="term" value="C:plasma membrane"/>
    <property type="evidence" value="ECO:0007669"/>
    <property type="project" value="UniProtKB-SubCell"/>
</dbReference>
<evidence type="ECO:0000256" key="11">
    <source>
        <dbReference type="SAM" id="Phobius"/>
    </source>
</evidence>
<dbReference type="Proteomes" id="UP000472263">
    <property type="component" value="Chromosome 19"/>
</dbReference>
<dbReference type="InterPro" id="IPR000742">
    <property type="entry name" value="EGF"/>
</dbReference>
<dbReference type="SMART" id="SM00181">
    <property type="entry name" value="EGF"/>
    <property type="match status" value="2"/>
</dbReference>
<feature type="region of interest" description="Disordered" evidence="10">
    <location>
        <begin position="1"/>
        <end position="31"/>
    </location>
</feature>
<dbReference type="PROSITE" id="PS50026">
    <property type="entry name" value="EGF_3"/>
    <property type="match status" value="1"/>
</dbReference>